<dbReference type="InterPro" id="IPR018639">
    <property type="entry name" value="DUF2062"/>
</dbReference>
<sequence>MESIKRACKYFYYRFIRLQSSPEKLAWGMALGLFISTTPTFGFQMALGLVIAALFRVSKLCALIGVQVTNALTAPFVYAGTYYLGAVILNRPFKREYLENLSWSSLWEMGPDVFASLWVGGVIVGIILAVVGYFVVLGIDTKSHLQIVRARRQLDRMKRKNPPVFEKID</sequence>
<proteinExistence type="predicted"/>
<dbReference type="Pfam" id="PF09835">
    <property type="entry name" value="DUF2062"/>
    <property type="match status" value="1"/>
</dbReference>
<gene>
    <name evidence="3" type="ORF">NSPWAT_1223</name>
</gene>
<dbReference type="PANTHER" id="PTHR40547:SF1">
    <property type="entry name" value="SLL0298 PROTEIN"/>
    <property type="match status" value="1"/>
</dbReference>
<dbReference type="Proteomes" id="UP001157733">
    <property type="component" value="Chromosome"/>
</dbReference>
<feature type="transmembrane region" description="Helical" evidence="1">
    <location>
        <begin position="113"/>
        <end position="139"/>
    </location>
</feature>
<protein>
    <recommendedName>
        <fullName evidence="2">DUF2062 domain-containing protein</fullName>
    </recommendedName>
</protein>
<dbReference type="RefSeq" id="WP_282010990.1">
    <property type="nucleotide sequence ID" value="NZ_OX336137.1"/>
</dbReference>
<accession>A0ABN8VWA8</accession>
<evidence type="ECO:0000256" key="1">
    <source>
        <dbReference type="SAM" id="Phobius"/>
    </source>
</evidence>
<organism evidence="3 4">
    <name type="scientific">Nitrospina watsonii</name>
    <dbReference type="NCBI Taxonomy" id="1323948"/>
    <lineage>
        <taxon>Bacteria</taxon>
        <taxon>Pseudomonadati</taxon>
        <taxon>Nitrospinota/Tectimicrobiota group</taxon>
        <taxon>Nitrospinota</taxon>
        <taxon>Nitrospinia</taxon>
        <taxon>Nitrospinales</taxon>
        <taxon>Nitrospinaceae</taxon>
        <taxon>Nitrospina</taxon>
    </lineage>
</organism>
<dbReference type="EMBL" id="OX336137">
    <property type="protein sequence ID" value="CAI2718082.1"/>
    <property type="molecule type" value="Genomic_DNA"/>
</dbReference>
<evidence type="ECO:0000313" key="3">
    <source>
        <dbReference type="EMBL" id="CAI2718082.1"/>
    </source>
</evidence>
<dbReference type="PANTHER" id="PTHR40547">
    <property type="entry name" value="SLL0298 PROTEIN"/>
    <property type="match status" value="1"/>
</dbReference>
<evidence type="ECO:0000313" key="4">
    <source>
        <dbReference type="Proteomes" id="UP001157733"/>
    </source>
</evidence>
<feature type="domain" description="DUF2062" evidence="2">
    <location>
        <begin position="6"/>
        <end position="139"/>
    </location>
</feature>
<keyword evidence="1" id="KW-0812">Transmembrane</keyword>
<evidence type="ECO:0000259" key="2">
    <source>
        <dbReference type="Pfam" id="PF09835"/>
    </source>
</evidence>
<name>A0ABN8VWA8_9BACT</name>
<reference evidence="3 4" key="1">
    <citation type="submission" date="2022-09" db="EMBL/GenBank/DDBJ databases">
        <authorList>
            <person name="Kop L."/>
        </authorList>
    </citation>
    <scope>NUCLEOTIDE SEQUENCE [LARGE SCALE GENOMIC DNA]</scope>
    <source>
        <strain evidence="3 4">347</strain>
    </source>
</reference>
<keyword evidence="1" id="KW-0472">Membrane</keyword>
<feature type="transmembrane region" description="Helical" evidence="1">
    <location>
        <begin position="25"/>
        <end position="55"/>
    </location>
</feature>
<keyword evidence="1" id="KW-1133">Transmembrane helix</keyword>
<keyword evidence="4" id="KW-1185">Reference proteome</keyword>